<organism evidence="2">
    <name type="scientific">Rhizophora mucronata</name>
    <name type="common">Asiatic mangrove</name>
    <dbReference type="NCBI Taxonomy" id="61149"/>
    <lineage>
        <taxon>Eukaryota</taxon>
        <taxon>Viridiplantae</taxon>
        <taxon>Streptophyta</taxon>
        <taxon>Embryophyta</taxon>
        <taxon>Tracheophyta</taxon>
        <taxon>Spermatophyta</taxon>
        <taxon>Magnoliopsida</taxon>
        <taxon>eudicotyledons</taxon>
        <taxon>Gunneridae</taxon>
        <taxon>Pentapetalae</taxon>
        <taxon>rosids</taxon>
        <taxon>fabids</taxon>
        <taxon>Malpighiales</taxon>
        <taxon>Rhizophoraceae</taxon>
        <taxon>Rhizophora</taxon>
    </lineage>
</organism>
<reference evidence="2" key="1">
    <citation type="submission" date="2018-02" db="EMBL/GenBank/DDBJ databases">
        <title>Rhizophora mucronata_Transcriptome.</title>
        <authorList>
            <person name="Meera S.P."/>
            <person name="Sreeshan A."/>
            <person name="Augustine A."/>
        </authorList>
    </citation>
    <scope>NUCLEOTIDE SEQUENCE</scope>
    <source>
        <tissue evidence="2">Leaf</tissue>
    </source>
</reference>
<proteinExistence type="predicted"/>
<dbReference type="EMBL" id="GGEC01080236">
    <property type="protein sequence ID" value="MBX60720.1"/>
    <property type="molecule type" value="Transcribed_RNA"/>
</dbReference>
<protein>
    <submittedName>
        <fullName evidence="2">Uncharacterized protein</fullName>
    </submittedName>
</protein>
<feature type="region of interest" description="Disordered" evidence="1">
    <location>
        <begin position="1"/>
        <end position="23"/>
    </location>
</feature>
<feature type="compositionally biased region" description="Basic and acidic residues" evidence="1">
    <location>
        <begin position="7"/>
        <end position="23"/>
    </location>
</feature>
<name>A0A2P2Q150_RHIMU</name>
<dbReference type="AlphaFoldDB" id="A0A2P2Q150"/>
<evidence type="ECO:0000313" key="2">
    <source>
        <dbReference type="EMBL" id="MBX60720.1"/>
    </source>
</evidence>
<evidence type="ECO:0000256" key="1">
    <source>
        <dbReference type="SAM" id="MobiDB-lite"/>
    </source>
</evidence>
<accession>A0A2P2Q150</accession>
<sequence>MAIQEAFHPDRSHPNSNRRSESG</sequence>